<keyword evidence="1" id="KW-0378">Hydrolase</keyword>
<dbReference type="InterPro" id="IPR029058">
    <property type="entry name" value="AB_hydrolase_fold"/>
</dbReference>
<dbReference type="InterPro" id="IPR050266">
    <property type="entry name" value="AB_hydrolase_sf"/>
</dbReference>
<dbReference type="SUPFAM" id="SSF53474">
    <property type="entry name" value="alpha/beta-Hydrolases"/>
    <property type="match status" value="1"/>
</dbReference>
<dbReference type="PANTHER" id="PTHR43798:SF31">
    <property type="entry name" value="AB HYDROLASE SUPERFAMILY PROTEIN YCLE"/>
    <property type="match status" value="1"/>
</dbReference>
<dbReference type="InterPro" id="IPR000073">
    <property type="entry name" value="AB_hydrolase_1"/>
</dbReference>
<proteinExistence type="predicted"/>
<gene>
    <name evidence="3" type="ORF">JOF36_001135</name>
</gene>
<keyword evidence="4" id="KW-1185">Reference proteome</keyword>
<accession>A0ABS4VPD5</accession>
<name>A0ABS4VPD5_9PSEU</name>
<dbReference type="EMBL" id="JAGINU010000001">
    <property type="protein sequence ID" value="MBP2365439.1"/>
    <property type="molecule type" value="Genomic_DNA"/>
</dbReference>
<protein>
    <submittedName>
        <fullName evidence="3">Pimeloyl-ACP methyl ester carboxylesterase</fullName>
    </submittedName>
</protein>
<evidence type="ECO:0000259" key="2">
    <source>
        <dbReference type="Pfam" id="PF00561"/>
    </source>
</evidence>
<comment type="caution">
    <text evidence="3">The sequence shown here is derived from an EMBL/GenBank/DDBJ whole genome shotgun (WGS) entry which is preliminary data.</text>
</comment>
<evidence type="ECO:0000313" key="4">
    <source>
        <dbReference type="Proteomes" id="UP001519295"/>
    </source>
</evidence>
<organism evidence="3 4">
    <name type="scientific">Pseudonocardia parietis</name>
    <dbReference type="NCBI Taxonomy" id="570936"/>
    <lineage>
        <taxon>Bacteria</taxon>
        <taxon>Bacillati</taxon>
        <taxon>Actinomycetota</taxon>
        <taxon>Actinomycetes</taxon>
        <taxon>Pseudonocardiales</taxon>
        <taxon>Pseudonocardiaceae</taxon>
        <taxon>Pseudonocardia</taxon>
    </lineage>
</organism>
<dbReference type="PANTHER" id="PTHR43798">
    <property type="entry name" value="MONOACYLGLYCEROL LIPASE"/>
    <property type="match status" value="1"/>
</dbReference>
<evidence type="ECO:0000313" key="3">
    <source>
        <dbReference type="EMBL" id="MBP2365439.1"/>
    </source>
</evidence>
<dbReference type="Proteomes" id="UP001519295">
    <property type="component" value="Unassembled WGS sequence"/>
</dbReference>
<dbReference type="Pfam" id="PF00561">
    <property type="entry name" value="Abhydrolase_1"/>
    <property type="match status" value="1"/>
</dbReference>
<dbReference type="PRINTS" id="PR00111">
    <property type="entry name" value="ABHYDROLASE"/>
</dbReference>
<dbReference type="Gene3D" id="3.40.50.1820">
    <property type="entry name" value="alpha/beta hydrolase"/>
    <property type="match status" value="1"/>
</dbReference>
<sequence>MSIYTSEDGARLVRERYEQQLAAWPVPSRRHEIETSHGRTFALTCGDDDAPPVVLLHGSGTNSTMWLDGIELLAADHRVVLVDLLGEPGLSDPVRLDLATGDTADWLAECLDALGIDRTALVGLSLGGWTAADFAARRPERVGRLALLCPAGVGRQTIGKVAPAFLLSLLGARGRRRSAEIVTGLDAREHPEVFEELSRMFGHFRPRTERFPMFDDDTLRRLTMPVLAVLGERDRVFDPVHTRERLTALLQDVRVDVVAGSGHALLGQAPRIAEFVR</sequence>
<reference evidence="3 4" key="1">
    <citation type="submission" date="2021-03" db="EMBL/GenBank/DDBJ databases">
        <title>Sequencing the genomes of 1000 actinobacteria strains.</title>
        <authorList>
            <person name="Klenk H.-P."/>
        </authorList>
    </citation>
    <scope>NUCLEOTIDE SEQUENCE [LARGE SCALE GENOMIC DNA]</scope>
    <source>
        <strain evidence="3 4">DSM 45256</strain>
    </source>
</reference>
<evidence type="ECO:0000256" key="1">
    <source>
        <dbReference type="ARBA" id="ARBA00022801"/>
    </source>
</evidence>
<dbReference type="RefSeq" id="WP_307862227.1">
    <property type="nucleotide sequence ID" value="NZ_JAGINU010000001.1"/>
</dbReference>
<feature type="domain" description="AB hydrolase-1" evidence="2">
    <location>
        <begin position="51"/>
        <end position="266"/>
    </location>
</feature>